<reference evidence="1 2" key="1">
    <citation type="submission" date="2020-08" db="EMBL/GenBank/DDBJ databases">
        <title>Genomic Encyclopedia of Type Strains, Phase IV (KMG-IV): sequencing the most valuable type-strain genomes for metagenomic binning, comparative biology and taxonomic classification.</title>
        <authorList>
            <person name="Goeker M."/>
        </authorList>
    </citation>
    <scope>NUCLEOTIDE SEQUENCE [LARGE SCALE GENOMIC DNA]</scope>
    <source>
        <strain evidence="1 2">DSM 105137</strain>
    </source>
</reference>
<protein>
    <submittedName>
        <fullName evidence="1">Uncharacterized protein</fullName>
    </submittedName>
</protein>
<evidence type="ECO:0000313" key="1">
    <source>
        <dbReference type="EMBL" id="MBB4077702.1"/>
    </source>
</evidence>
<dbReference type="RefSeq" id="WP_183493945.1">
    <property type="nucleotide sequence ID" value="NZ_JACIFF010000001.1"/>
</dbReference>
<comment type="caution">
    <text evidence="1">The sequence shown here is derived from an EMBL/GenBank/DDBJ whole genome shotgun (WGS) entry which is preliminary data.</text>
</comment>
<dbReference type="AlphaFoldDB" id="A0A840E1R8"/>
<sequence length="182" mass="19364">MRTLLHLTLLLFLFSTCDGGGDDQDGGDLSAARNLQIGELQTRIDGNIWKATASFGAQSVGGGFRTLSISALTDAGLSSQKTFSIYLFQTSEDEMLSGQYDYDPDCSSSPGIPCLSALYVDETNNYLLSGQTAAEMGTLNIEFYDGPNGPSAAGTFSMVMGIVDESGTLEFTDGKFNVMIVE</sequence>
<evidence type="ECO:0000313" key="2">
    <source>
        <dbReference type="Proteomes" id="UP000576209"/>
    </source>
</evidence>
<proteinExistence type="predicted"/>
<keyword evidence="2" id="KW-1185">Reference proteome</keyword>
<dbReference type="EMBL" id="JACIFF010000001">
    <property type="protein sequence ID" value="MBB4077702.1"/>
    <property type="molecule type" value="Genomic_DNA"/>
</dbReference>
<accession>A0A840E1R8</accession>
<dbReference type="Proteomes" id="UP000576209">
    <property type="component" value="Unassembled WGS sequence"/>
</dbReference>
<name>A0A840E1R8_9BACT</name>
<organism evidence="1 2">
    <name type="scientific">Neolewinella aquimaris</name>
    <dbReference type="NCBI Taxonomy" id="1835722"/>
    <lineage>
        <taxon>Bacteria</taxon>
        <taxon>Pseudomonadati</taxon>
        <taxon>Bacteroidota</taxon>
        <taxon>Saprospiria</taxon>
        <taxon>Saprospirales</taxon>
        <taxon>Lewinellaceae</taxon>
        <taxon>Neolewinella</taxon>
    </lineage>
</organism>
<gene>
    <name evidence="1" type="ORF">GGR28_000303</name>
</gene>